<evidence type="ECO:0000256" key="1">
    <source>
        <dbReference type="SAM" id="Coils"/>
    </source>
</evidence>
<feature type="coiled-coil region" evidence="1">
    <location>
        <begin position="208"/>
        <end position="242"/>
    </location>
</feature>
<feature type="coiled-coil region" evidence="1">
    <location>
        <begin position="148"/>
        <end position="175"/>
    </location>
</feature>
<gene>
    <name evidence="3" type="ORF">FWILDA_LOCUS14912</name>
</gene>
<proteinExistence type="predicted"/>
<dbReference type="CDD" id="cd00009">
    <property type="entry name" value="AAA"/>
    <property type="match status" value="1"/>
</dbReference>
<dbReference type="InterPro" id="IPR027417">
    <property type="entry name" value="P-loop_NTPase"/>
</dbReference>
<dbReference type="OrthoDB" id="2446464at2759"/>
<protein>
    <submittedName>
        <fullName evidence="3">9817_t:CDS:1</fullName>
    </submittedName>
</protein>
<feature type="domain" description="AAA+ ATPase" evidence="2">
    <location>
        <begin position="18"/>
        <end position="207"/>
    </location>
</feature>
<dbReference type="Proteomes" id="UP001153678">
    <property type="component" value="Unassembled WGS sequence"/>
</dbReference>
<dbReference type="SMART" id="SM00382">
    <property type="entry name" value="AAA"/>
    <property type="match status" value="1"/>
</dbReference>
<dbReference type="InterPro" id="IPR003593">
    <property type="entry name" value="AAA+_ATPase"/>
</dbReference>
<evidence type="ECO:0000259" key="2">
    <source>
        <dbReference type="SMART" id="SM00382"/>
    </source>
</evidence>
<dbReference type="GO" id="GO:0005524">
    <property type="term" value="F:ATP binding"/>
    <property type="evidence" value="ECO:0007669"/>
    <property type="project" value="InterPro"/>
</dbReference>
<dbReference type="Pfam" id="PF00004">
    <property type="entry name" value="AAA"/>
    <property type="match status" value="1"/>
</dbReference>
<organism evidence="3 4">
    <name type="scientific">Funneliformis geosporum</name>
    <dbReference type="NCBI Taxonomy" id="1117311"/>
    <lineage>
        <taxon>Eukaryota</taxon>
        <taxon>Fungi</taxon>
        <taxon>Fungi incertae sedis</taxon>
        <taxon>Mucoromycota</taxon>
        <taxon>Glomeromycotina</taxon>
        <taxon>Glomeromycetes</taxon>
        <taxon>Glomerales</taxon>
        <taxon>Glomeraceae</taxon>
        <taxon>Funneliformis</taxon>
    </lineage>
</organism>
<accession>A0A9W4T446</accession>
<reference evidence="3" key="1">
    <citation type="submission" date="2022-08" db="EMBL/GenBank/DDBJ databases">
        <authorList>
            <person name="Kallberg Y."/>
            <person name="Tangrot J."/>
            <person name="Rosling A."/>
        </authorList>
    </citation>
    <scope>NUCLEOTIDE SEQUENCE</scope>
    <source>
        <strain evidence="3">Wild A</strain>
    </source>
</reference>
<dbReference type="AlphaFoldDB" id="A0A9W4T446"/>
<evidence type="ECO:0000313" key="3">
    <source>
        <dbReference type="EMBL" id="CAI2191112.1"/>
    </source>
</evidence>
<dbReference type="Gene3D" id="3.40.50.300">
    <property type="entry name" value="P-loop containing nucleotide triphosphate hydrolases"/>
    <property type="match status" value="1"/>
</dbReference>
<dbReference type="InterPro" id="IPR003959">
    <property type="entry name" value="ATPase_AAA_core"/>
</dbReference>
<evidence type="ECO:0000313" key="4">
    <source>
        <dbReference type="Proteomes" id="UP001153678"/>
    </source>
</evidence>
<feature type="non-terminal residue" evidence="3">
    <location>
        <position position="1"/>
    </location>
</feature>
<dbReference type="SUPFAM" id="SSF52540">
    <property type="entry name" value="P-loop containing nucleoside triphosphate hydrolases"/>
    <property type="match status" value="2"/>
</dbReference>
<dbReference type="EMBL" id="CAMKVN010007113">
    <property type="protein sequence ID" value="CAI2191112.1"/>
    <property type="molecule type" value="Genomic_DNA"/>
</dbReference>
<keyword evidence="1" id="KW-0175">Coiled coil</keyword>
<sequence length="398" mass="44952">MIKRAEADPTRGNYEEGLGNNALFYGAPGTGKTETMRNLCVKANKYPLVVVAGSDLTPTDADQKAEILPLHKFAYTISEEENGEVKYMLFVDEANQISNNSLIFQPNQLKFLKDCLESTDKDRDKKYSTSFDGTYESVQKLTMEKVLDVRLSELIKNTEKQLDNLIDELETSRKDGICTCIGCAAAIGVCVISGGMATPLIDQENVEAEKKLLENERYRDGVRAAENQLKENQNTKAMLTELFGKKNGTIPLKDGETKESIDQQIAILTNTLKQGEDRYNQLLGDLKTMRQQLLGGTNLMKMLGLDKLKTMDKIMLIDQQEYLNLFKHYIFVERVLSKIKEDIKEVEKITDIEKQCSEARLCLNKHQNNLGYMIVCFNNGRLFEMGVNGDTTVGEYQK</sequence>
<dbReference type="GO" id="GO:0016887">
    <property type="term" value="F:ATP hydrolysis activity"/>
    <property type="evidence" value="ECO:0007669"/>
    <property type="project" value="InterPro"/>
</dbReference>
<name>A0A9W4T446_9GLOM</name>
<comment type="caution">
    <text evidence="3">The sequence shown here is derived from an EMBL/GenBank/DDBJ whole genome shotgun (WGS) entry which is preliminary data.</text>
</comment>
<keyword evidence="4" id="KW-1185">Reference proteome</keyword>